<proteinExistence type="predicted"/>
<evidence type="ECO:0000313" key="3">
    <source>
        <dbReference type="EMBL" id="EKC26044.1"/>
    </source>
</evidence>
<dbReference type="AlphaFoldDB" id="K1Q3T1"/>
<accession>K1Q3T1</accession>
<dbReference type="PANTHER" id="PTHR24652:SF69">
    <property type="entry name" value="CUB DOMAIN-CONTAINING PROTEIN"/>
    <property type="match status" value="1"/>
</dbReference>
<dbReference type="InterPro" id="IPR035914">
    <property type="entry name" value="Sperma_CUB_dom_sf"/>
</dbReference>
<keyword evidence="2" id="KW-0812">Transmembrane</keyword>
<keyword evidence="2" id="KW-1133">Transmembrane helix</keyword>
<feature type="transmembrane region" description="Helical" evidence="2">
    <location>
        <begin position="250"/>
        <end position="279"/>
    </location>
</feature>
<reference evidence="3" key="1">
    <citation type="journal article" date="2012" name="Nature">
        <title>The oyster genome reveals stress adaptation and complexity of shell formation.</title>
        <authorList>
            <person name="Zhang G."/>
            <person name="Fang X."/>
            <person name="Guo X."/>
            <person name="Li L."/>
            <person name="Luo R."/>
            <person name="Xu F."/>
            <person name="Yang P."/>
            <person name="Zhang L."/>
            <person name="Wang X."/>
            <person name="Qi H."/>
            <person name="Xiong Z."/>
            <person name="Que H."/>
            <person name="Xie Y."/>
            <person name="Holland P.W."/>
            <person name="Paps J."/>
            <person name="Zhu Y."/>
            <person name="Wu F."/>
            <person name="Chen Y."/>
            <person name="Wang J."/>
            <person name="Peng C."/>
            <person name="Meng J."/>
            <person name="Yang L."/>
            <person name="Liu J."/>
            <person name="Wen B."/>
            <person name="Zhang N."/>
            <person name="Huang Z."/>
            <person name="Zhu Q."/>
            <person name="Feng Y."/>
            <person name="Mount A."/>
            <person name="Hedgecock D."/>
            <person name="Xu Z."/>
            <person name="Liu Y."/>
            <person name="Domazet-Loso T."/>
            <person name="Du Y."/>
            <person name="Sun X."/>
            <person name="Zhang S."/>
            <person name="Liu B."/>
            <person name="Cheng P."/>
            <person name="Jiang X."/>
            <person name="Li J."/>
            <person name="Fan D."/>
            <person name="Wang W."/>
            <person name="Fu W."/>
            <person name="Wang T."/>
            <person name="Wang B."/>
            <person name="Zhang J."/>
            <person name="Peng Z."/>
            <person name="Li Y."/>
            <person name="Li N."/>
            <person name="Wang J."/>
            <person name="Chen M."/>
            <person name="He Y."/>
            <person name="Tan F."/>
            <person name="Song X."/>
            <person name="Zheng Q."/>
            <person name="Huang R."/>
            <person name="Yang H."/>
            <person name="Du X."/>
            <person name="Chen L."/>
            <person name="Yang M."/>
            <person name="Gaffney P.M."/>
            <person name="Wang S."/>
            <person name="Luo L."/>
            <person name="She Z."/>
            <person name="Ming Y."/>
            <person name="Huang W."/>
            <person name="Zhang S."/>
            <person name="Huang B."/>
            <person name="Zhang Y."/>
            <person name="Qu T."/>
            <person name="Ni P."/>
            <person name="Miao G."/>
            <person name="Wang J."/>
            <person name="Wang Q."/>
            <person name="Steinberg C.E."/>
            <person name="Wang H."/>
            <person name="Li N."/>
            <person name="Qian L."/>
            <person name="Zhang G."/>
            <person name="Li Y."/>
            <person name="Yang H."/>
            <person name="Liu X."/>
            <person name="Wang J."/>
            <person name="Yin Y."/>
            <person name="Wang J."/>
        </authorList>
    </citation>
    <scope>NUCLEOTIDE SEQUENCE [LARGE SCALE GENOMIC DNA]</scope>
    <source>
        <strain evidence="3">05x7-T-G4-1.051#20</strain>
    </source>
</reference>
<dbReference type="InterPro" id="IPR042333">
    <property type="entry name" value="LRAD2/Mig-13-like"/>
</dbReference>
<feature type="region of interest" description="Disordered" evidence="1">
    <location>
        <begin position="375"/>
        <end position="431"/>
    </location>
</feature>
<dbReference type="InterPro" id="IPR002172">
    <property type="entry name" value="LDrepeatLR_classA_rpt"/>
</dbReference>
<sequence length="548" mass="60634">MDSHKITNATKHLCSKKVSGAEEKKSRKLQKFLVDMCSDYINPEKELKFLKLWCEVCGLVTFGIRPFHESYSPVGRKRPRITVQLLTDSPGPQLHCTSDLVTDTGSRLLIHFISLSISIENDTPDNLHIYDVDANGHAQMVTPTSGLFGIYDKFFKRASMGVGDYISTGNRFRLTYVGSPTLTYMGFDILVTSLKAINNDGSCPRLFGKCSGKRVCVPYSVWCDGQENCGEGDVSDEKPCNDVITEDWKYTYAITMSVVTAVIAIVLFLSTIGVVVCLLRKYNRRNYMRSMSIAVAAKKDGDNWKITNDLGLTLAMAPPLYDDIVLPRQDEPPPSYDTLPFRQTTDVISEEQNNVANECIVVACIENLNPSRGPTDDILCRGVTNSSDSSSEVEDADFEEDNVRNNSHLRKITNSSESTHNLSSSQSSSKLCLEMENVRENDSENDDENVNDPVAQINGSEEMCSNSSSRCSVETGFVSMGSSSSRNSGSEESPRHNVGATRVPLPDDKKDSPIDETCLHVQYKNQTLNGGDEIKFIDELGEDSSIVN</sequence>
<name>K1Q3T1_MAGGI</name>
<gene>
    <name evidence="3" type="ORF">CGI_10023345</name>
</gene>
<evidence type="ECO:0000256" key="1">
    <source>
        <dbReference type="SAM" id="MobiDB-lite"/>
    </source>
</evidence>
<protein>
    <submittedName>
        <fullName evidence="3">Uncharacterized protein</fullName>
    </submittedName>
</protein>
<feature type="compositionally biased region" description="Acidic residues" evidence="1">
    <location>
        <begin position="391"/>
        <end position="400"/>
    </location>
</feature>
<dbReference type="EMBL" id="JH817786">
    <property type="protein sequence ID" value="EKC26044.1"/>
    <property type="molecule type" value="Genomic_DNA"/>
</dbReference>
<dbReference type="HOGENOM" id="CLU_497191_0_0_1"/>
<dbReference type="PANTHER" id="PTHR24652">
    <property type="entry name" value="LOW-DENSITY LIPOPROTEIN RECEPTOR CLASS A DOMAIN-CONTAINING PROTEIN 2"/>
    <property type="match status" value="1"/>
</dbReference>
<keyword evidence="2" id="KW-0472">Membrane</keyword>
<dbReference type="CDD" id="cd00112">
    <property type="entry name" value="LDLa"/>
    <property type="match status" value="1"/>
</dbReference>
<feature type="region of interest" description="Disordered" evidence="1">
    <location>
        <begin position="475"/>
        <end position="512"/>
    </location>
</feature>
<feature type="compositionally biased region" description="Low complexity" evidence="1">
    <location>
        <begin position="415"/>
        <end position="429"/>
    </location>
</feature>
<organism evidence="3">
    <name type="scientific">Magallana gigas</name>
    <name type="common">Pacific oyster</name>
    <name type="synonym">Crassostrea gigas</name>
    <dbReference type="NCBI Taxonomy" id="29159"/>
    <lineage>
        <taxon>Eukaryota</taxon>
        <taxon>Metazoa</taxon>
        <taxon>Spiralia</taxon>
        <taxon>Lophotrochozoa</taxon>
        <taxon>Mollusca</taxon>
        <taxon>Bivalvia</taxon>
        <taxon>Autobranchia</taxon>
        <taxon>Pteriomorphia</taxon>
        <taxon>Ostreida</taxon>
        <taxon>Ostreoidea</taxon>
        <taxon>Ostreidae</taxon>
        <taxon>Magallana</taxon>
    </lineage>
</organism>
<feature type="compositionally biased region" description="Low complexity" evidence="1">
    <location>
        <begin position="479"/>
        <end position="491"/>
    </location>
</feature>
<dbReference type="SUPFAM" id="SSF49854">
    <property type="entry name" value="Spermadhesin, CUB domain"/>
    <property type="match status" value="1"/>
</dbReference>
<dbReference type="InParanoid" id="K1Q3T1"/>
<evidence type="ECO:0000256" key="2">
    <source>
        <dbReference type="SAM" id="Phobius"/>
    </source>
</evidence>